<evidence type="ECO:0000313" key="3">
    <source>
        <dbReference type="EMBL" id="MBM9504318.1"/>
    </source>
</evidence>
<protein>
    <submittedName>
        <fullName evidence="3">STAS domain-containing protein</fullName>
    </submittedName>
</protein>
<dbReference type="Gene3D" id="3.30.750.24">
    <property type="entry name" value="STAS domain"/>
    <property type="match status" value="1"/>
</dbReference>
<comment type="caution">
    <text evidence="3">The sequence shown here is derived from an EMBL/GenBank/DDBJ whole genome shotgun (WGS) entry which is preliminary data.</text>
</comment>
<dbReference type="Proteomes" id="UP000749040">
    <property type="component" value="Unassembled WGS sequence"/>
</dbReference>
<organism evidence="3 4">
    <name type="scientific">Actinacidiphila acididurans</name>
    <dbReference type="NCBI Taxonomy" id="2784346"/>
    <lineage>
        <taxon>Bacteria</taxon>
        <taxon>Bacillati</taxon>
        <taxon>Actinomycetota</taxon>
        <taxon>Actinomycetes</taxon>
        <taxon>Kitasatosporales</taxon>
        <taxon>Streptomycetaceae</taxon>
        <taxon>Actinacidiphila</taxon>
    </lineage>
</organism>
<dbReference type="InterPro" id="IPR058548">
    <property type="entry name" value="MlaB-like_STAS"/>
</dbReference>
<name>A0ABS2TLV0_9ACTN</name>
<feature type="domain" description="STAS" evidence="2">
    <location>
        <begin position="38"/>
        <end position="155"/>
    </location>
</feature>
<dbReference type="EMBL" id="JADKYB010000003">
    <property type="protein sequence ID" value="MBM9504318.1"/>
    <property type="molecule type" value="Genomic_DNA"/>
</dbReference>
<accession>A0ABS2TLV0</accession>
<feature type="compositionally biased region" description="Basic and acidic residues" evidence="1">
    <location>
        <begin position="142"/>
        <end position="155"/>
    </location>
</feature>
<proteinExistence type="predicted"/>
<sequence>MTTYASSGPSLGPGGPDAYALARRRTDGAGQTAALKVIDLDVDRVDRALRVTVRGVLDYDTEYAFLATVGTYLDAPADPPADLRLDFAGLTDCDSSALNALITVHRRTTAAGTRFHLDHQPSFLRRMLVLTGLDQHLTGTPERPRSGRGGDDFMS</sequence>
<dbReference type="InterPro" id="IPR036513">
    <property type="entry name" value="STAS_dom_sf"/>
</dbReference>
<dbReference type="RefSeq" id="WP_205356175.1">
    <property type="nucleotide sequence ID" value="NZ_JADKYB010000003.1"/>
</dbReference>
<evidence type="ECO:0000259" key="2">
    <source>
        <dbReference type="PROSITE" id="PS50801"/>
    </source>
</evidence>
<gene>
    <name evidence="3" type="ORF">ITX44_07170</name>
</gene>
<keyword evidence="4" id="KW-1185">Reference proteome</keyword>
<dbReference type="SUPFAM" id="SSF52091">
    <property type="entry name" value="SpoIIaa-like"/>
    <property type="match status" value="1"/>
</dbReference>
<feature type="region of interest" description="Disordered" evidence="1">
    <location>
        <begin position="135"/>
        <end position="155"/>
    </location>
</feature>
<dbReference type="Pfam" id="PF13466">
    <property type="entry name" value="STAS_2"/>
    <property type="match status" value="1"/>
</dbReference>
<reference evidence="3 4" key="1">
    <citation type="submission" date="2021-01" db="EMBL/GenBank/DDBJ databases">
        <title>Streptomyces acididurans sp. nov., isolated from a peat swamp forest soil.</title>
        <authorList>
            <person name="Chantavorakit T."/>
            <person name="Duangmal K."/>
        </authorList>
    </citation>
    <scope>NUCLEOTIDE SEQUENCE [LARGE SCALE GENOMIC DNA]</scope>
    <source>
        <strain evidence="3 4">KK5PA1</strain>
    </source>
</reference>
<dbReference type="CDD" id="cd07043">
    <property type="entry name" value="STAS_anti-anti-sigma_factors"/>
    <property type="match status" value="1"/>
</dbReference>
<evidence type="ECO:0000256" key="1">
    <source>
        <dbReference type="SAM" id="MobiDB-lite"/>
    </source>
</evidence>
<evidence type="ECO:0000313" key="4">
    <source>
        <dbReference type="Proteomes" id="UP000749040"/>
    </source>
</evidence>
<dbReference type="InterPro" id="IPR002645">
    <property type="entry name" value="STAS_dom"/>
</dbReference>
<dbReference type="PROSITE" id="PS50801">
    <property type="entry name" value="STAS"/>
    <property type="match status" value="1"/>
</dbReference>